<feature type="region of interest" description="Disordered" evidence="1">
    <location>
        <begin position="59"/>
        <end position="133"/>
    </location>
</feature>
<feature type="compositionally biased region" description="Acidic residues" evidence="1">
    <location>
        <begin position="94"/>
        <end position="106"/>
    </location>
</feature>
<sequence>MPFNWTDTSEKLLLMRILQLTAPKLPNFDEVVAGMPEGVTAEACKHRMRKIKKEIESMEVATGAAKTPAKRGASKKATTQSTNKRKAKATSASDDSDQAVQDDEEESPLKKVKHQPVEQESKPEEEEDNDWLV</sequence>
<dbReference type="OrthoDB" id="4525115at2759"/>
<reference evidence="2" key="1">
    <citation type="submission" date="2022-06" db="EMBL/GenBank/DDBJ databases">
        <title>Complete genome sequences of two strains of the flax pathogen Septoria linicola.</title>
        <authorList>
            <person name="Lapalu N."/>
            <person name="Simon A."/>
            <person name="Demenou B."/>
            <person name="Paumier D."/>
            <person name="Guillot M.-P."/>
            <person name="Gout L."/>
            <person name="Valade R."/>
        </authorList>
    </citation>
    <scope>NUCLEOTIDE SEQUENCE</scope>
    <source>
        <strain evidence="2">SE15195</strain>
    </source>
</reference>
<evidence type="ECO:0000256" key="1">
    <source>
        <dbReference type="SAM" id="MobiDB-lite"/>
    </source>
</evidence>
<dbReference type="EMBL" id="CP099421">
    <property type="protein sequence ID" value="USW52360.1"/>
    <property type="molecule type" value="Genomic_DNA"/>
</dbReference>
<proteinExistence type="predicted"/>
<name>A0A9Q9ATQ0_9PEZI</name>
<evidence type="ECO:0000313" key="3">
    <source>
        <dbReference type="Proteomes" id="UP001056384"/>
    </source>
</evidence>
<accession>A0A9Q9ATQ0</accession>
<keyword evidence="3" id="KW-1185">Reference proteome</keyword>
<gene>
    <name evidence="2" type="ORF">Slin15195_G056790</name>
</gene>
<feature type="compositionally biased region" description="Acidic residues" evidence="1">
    <location>
        <begin position="123"/>
        <end position="133"/>
    </location>
</feature>
<dbReference type="Proteomes" id="UP001056384">
    <property type="component" value="Chromosome 4"/>
</dbReference>
<dbReference type="AlphaFoldDB" id="A0A9Q9ATQ0"/>
<organism evidence="2 3">
    <name type="scientific">Septoria linicola</name>
    <dbReference type="NCBI Taxonomy" id="215465"/>
    <lineage>
        <taxon>Eukaryota</taxon>
        <taxon>Fungi</taxon>
        <taxon>Dikarya</taxon>
        <taxon>Ascomycota</taxon>
        <taxon>Pezizomycotina</taxon>
        <taxon>Dothideomycetes</taxon>
        <taxon>Dothideomycetidae</taxon>
        <taxon>Mycosphaerellales</taxon>
        <taxon>Mycosphaerellaceae</taxon>
        <taxon>Septoria</taxon>
    </lineage>
</organism>
<evidence type="ECO:0000313" key="2">
    <source>
        <dbReference type="EMBL" id="USW52360.1"/>
    </source>
</evidence>
<evidence type="ECO:0008006" key="4">
    <source>
        <dbReference type="Google" id="ProtNLM"/>
    </source>
</evidence>
<protein>
    <recommendedName>
        <fullName evidence="4">Myb-like domain-containing protein</fullName>
    </recommendedName>
</protein>